<evidence type="ECO:0000256" key="3">
    <source>
        <dbReference type="ARBA" id="ARBA00022884"/>
    </source>
</evidence>
<keyword evidence="4 7" id="KW-0689">Ribosomal protein</keyword>
<dbReference type="GO" id="GO:0003735">
    <property type="term" value="F:structural constituent of ribosome"/>
    <property type="evidence" value="ECO:0007669"/>
    <property type="project" value="InterPro"/>
</dbReference>
<sequence>MDKSNKRLLRKSKQGFRRRFSPIRPGDQIDYRNLSLIGQFISYQGKILSRRMTKLTLKQQRLVAVSVKQARVLSILPFVYNERVLKRIKSMIRNKYARKTGSK</sequence>
<organism evidence="9">
    <name type="scientific">Greenwayodendron suaveolens</name>
    <dbReference type="NCBI Taxonomy" id="235734"/>
    <lineage>
        <taxon>Eukaryota</taxon>
        <taxon>Viridiplantae</taxon>
        <taxon>Streptophyta</taxon>
        <taxon>Embryophyta</taxon>
        <taxon>Tracheophyta</taxon>
        <taxon>Spermatophyta</taxon>
        <taxon>Magnoliopsida</taxon>
        <taxon>Magnoliidae</taxon>
        <taxon>Magnoliales</taxon>
        <taxon>Annonaceae</taxon>
        <taxon>Malmeoideae</taxon>
        <taxon>Piptostigmateae</taxon>
        <taxon>Greenwayodendron</taxon>
    </lineage>
</organism>
<accession>A0A482FDX2</accession>
<dbReference type="SUPFAM" id="SSF46911">
    <property type="entry name" value="Ribosomal protein S18"/>
    <property type="match status" value="1"/>
</dbReference>
<dbReference type="EMBL" id="MH924590">
    <property type="protein sequence ID" value="QBO26996.1"/>
    <property type="molecule type" value="Genomic_DNA"/>
</dbReference>
<keyword evidence="2 7" id="KW-0699">rRNA-binding</keyword>
<dbReference type="GO" id="GO:0009507">
    <property type="term" value="C:chloroplast"/>
    <property type="evidence" value="ECO:0007669"/>
    <property type="project" value="UniProtKB-SubCell"/>
</dbReference>
<dbReference type="GeneID" id="40135405"/>
<evidence type="ECO:0000313" key="9">
    <source>
        <dbReference type="EMBL" id="QBO26996.1"/>
    </source>
</evidence>
<proteinExistence type="inferred from homology"/>
<dbReference type="PANTHER" id="PTHR13479">
    <property type="entry name" value="30S RIBOSOMAL PROTEIN S18"/>
    <property type="match status" value="1"/>
</dbReference>
<keyword evidence="3 7" id="KW-0694">RNA-binding</keyword>
<dbReference type="Gene3D" id="4.10.640.10">
    <property type="entry name" value="Ribosomal protein S18"/>
    <property type="match status" value="1"/>
</dbReference>
<keyword evidence="9" id="KW-0934">Plastid</keyword>
<dbReference type="PRINTS" id="PR00974">
    <property type="entry name" value="RIBOSOMALS18"/>
</dbReference>
<comment type="subunit">
    <text evidence="7">Part of the 30S ribosomal subunit.</text>
</comment>
<dbReference type="HAMAP" id="MF_00270">
    <property type="entry name" value="Ribosomal_bS18"/>
    <property type="match status" value="1"/>
</dbReference>
<gene>
    <name evidence="7 9" type="primary">rps18</name>
</gene>
<evidence type="ECO:0000256" key="7">
    <source>
        <dbReference type="HAMAP-Rule" id="MF_00270"/>
    </source>
</evidence>
<reference evidence="9" key="1">
    <citation type="journal article" date="2019" name="J. Biogeogr.">
        <title>Pre-Pleistocene origin of phylogeographical breaks in African rain forest trees: New insights from Greenwayodendron (Annonaceae) phylogenomics.</title>
        <authorList>
            <person name="Migliore J."/>
            <person name="Kaymak E."/>
            <person name="Mariac C."/>
            <person name="Couvreur T.L.P."/>
            <person name="Lissambou B.-J."/>
            <person name="Pineiro R."/>
            <person name="Hardy O.J."/>
        </authorList>
    </citation>
    <scope>NUCLEOTIDE SEQUENCE</scope>
</reference>
<dbReference type="InterPro" id="IPR001648">
    <property type="entry name" value="Ribosomal_bS18"/>
</dbReference>
<evidence type="ECO:0000256" key="2">
    <source>
        <dbReference type="ARBA" id="ARBA00022730"/>
    </source>
</evidence>
<dbReference type="GO" id="GO:0005763">
    <property type="term" value="C:mitochondrial small ribosomal subunit"/>
    <property type="evidence" value="ECO:0007669"/>
    <property type="project" value="TreeGrafter"/>
</dbReference>
<keyword evidence="5 7" id="KW-0687">Ribonucleoprotein</keyword>
<name>A0A482FDX2_9MAGN</name>
<dbReference type="FunFam" id="4.10.640.10:FF:000002">
    <property type="entry name" value="30S ribosomal protein S18, chloroplastic"/>
    <property type="match status" value="1"/>
</dbReference>
<evidence type="ECO:0000256" key="4">
    <source>
        <dbReference type="ARBA" id="ARBA00022980"/>
    </source>
</evidence>
<evidence type="ECO:0000256" key="6">
    <source>
        <dbReference type="ARBA" id="ARBA00035266"/>
    </source>
</evidence>
<dbReference type="RefSeq" id="YP_009628280.1">
    <property type="nucleotide sequence ID" value="NC_042164.1"/>
</dbReference>
<evidence type="ECO:0000256" key="1">
    <source>
        <dbReference type="ARBA" id="ARBA00005589"/>
    </source>
</evidence>
<dbReference type="GO" id="GO:0006412">
    <property type="term" value="P:translation"/>
    <property type="evidence" value="ECO:0007669"/>
    <property type="project" value="UniProtKB-UniRule"/>
</dbReference>
<protein>
    <recommendedName>
        <fullName evidence="6 7">Small ribosomal subunit protein bS18c</fullName>
    </recommendedName>
</protein>
<comment type="subcellular location">
    <subcellularLocation>
        <location evidence="7">Plastid</location>
        <location evidence="7">Chloroplast</location>
    </subcellularLocation>
</comment>
<dbReference type="PANTHER" id="PTHR13479:SF40">
    <property type="entry name" value="SMALL RIBOSOMAL SUBUNIT PROTEIN BS18M"/>
    <property type="match status" value="1"/>
</dbReference>
<dbReference type="Pfam" id="PF01084">
    <property type="entry name" value="Ribosomal_S18"/>
    <property type="match status" value="1"/>
</dbReference>
<dbReference type="AlphaFoldDB" id="A0A482FDX2"/>
<keyword evidence="9" id="KW-0150">Chloroplast</keyword>
<evidence type="ECO:0000256" key="5">
    <source>
        <dbReference type="ARBA" id="ARBA00023274"/>
    </source>
</evidence>
<evidence type="ECO:0000256" key="8">
    <source>
        <dbReference type="RuleBase" id="RU003910"/>
    </source>
</evidence>
<dbReference type="InterPro" id="IPR036870">
    <property type="entry name" value="Ribosomal_bS18_sf"/>
</dbReference>
<comment type="similarity">
    <text evidence="1 7 8">Belongs to the bacterial ribosomal protein bS18 family.</text>
</comment>
<dbReference type="NCBIfam" id="TIGR00165">
    <property type="entry name" value="S18"/>
    <property type="match status" value="1"/>
</dbReference>
<dbReference type="GO" id="GO:0070181">
    <property type="term" value="F:small ribosomal subunit rRNA binding"/>
    <property type="evidence" value="ECO:0007669"/>
    <property type="project" value="TreeGrafter"/>
</dbReference>
<geneLocation type="chloroplast" evidence="9"/>